<dbReference type="Gene3D" id="1.10.10.640">
    <property type="entry name" value="phospholipid-binding protein"/>
    <property type="match status" value="1"/>
</dbReference>
<dbReference type="PIRSF" id="PIRSF004649">
    <property type="entry name" value="MlaC"/>
    <property type="match status" value="1"/>
</dbReference>
<name>A0A6B2R022_9BURK</name>
<reference evidence="2" key="1">
    <citation type="submission" date="2020-02" db="EMBL/GenBank/DDBJ databases">
        <authorList>
            <person name="Chen W.-M."/>
        </authorList>
    </citation>
    <scope>NUCLEOTIDE SEQUENCE</scope>
    <source>
        <strain evidence="2">NBD-18</strain>
    </source>
</reference>
<keyword evidence="1" id="KW-0732">Signal</keyword>
<sequence length="219" mass="24470">MIDIFRNLNYSLVNSLRFKIFASILIGFLTSAQATAQQPDPMAAPTVFVQQVADQVLNALKKDGSVRSGDTARVNEIVDELILPNVNLEKTTRLAAGRSWRDATPEQQAALVKAFRGTLGRTYSGALTKIDDATTMKVLPFRGDAEANDVVVRSQVTQFSNSSPIQLDYRLEKTPKGWRIYDINVENIWLIENYRNQFAQQINQNGIDGLIQALNKPKQ</sequence>
<organism evidence="2">
    <name type="scientific">Sheuella amnicola</name>
    <dbReference type="NCBI Taxonomy" id="2707330"/>
    <lineage>
        <taxon>Bacteria</taxon>
        <taxon>Pseudomonadati</taxon>
        <taxon>Pseudomonadota</taxon>
        <taxon>Betaproteobacteria</taxon>
        <taxon>Burkholderiales</taxon>
        <taxon>Alcaligenaceae</taxon>
        <taxon>Sheuella</taxon>
    </lineage>
</organism>
<feature type="signal peptide" evidence="1">
    <location>
        <begin position="1"/>
        <end position="36"/>
    </location>
</feature>
<dbReference type="EMBL" id="JAAGRN010000002">
    <property type="protein sequence ID" value="NDY82357.1"/>
    <property type="molecule type" value="Genomic_DNA"/>
</dbReference>
<proteinExistence type="predicted"/>
<protein>
    <submittedName>
        <fullName evidence="2">ABC transporter substrate-binding protein</fullName>
    </submittedName>
</protein>
<feature type="chain" id="PRO_5025523829" evidence="1">
    <location>
        <begin position="37"/>
        <end position="219"/>
    </location>
</feature>
<evidence type="ECO:0000256" key="1">
    <source>
        <dbReference type="SAM" id="SignalP"/>
    </source>
</evidence>
<dbReference type="AlphaFoldDB" id="A0A6B2R022"/>
<dbReference type="Gene3D" id="3.10.450.50">
    <property type="match status" value="1"/>
</dbReference>
<evidence type="ECO:0000313" key="2">
    <source>
        <dbReference type="EMBL" id="NDY82357.1"/>
    </source>
</evidence>
<dbReference type="PANTHER" id="PTHR36573">
    <property type="entry name" value="INTERMEMBRANE PHOSPHOLIPID TRANSPORT SYSTEM BINDING PROTEIN MLAC"/>
    <property type="match status" value="1"/>
</dbReference>
<dbReference type="PANTHER" id="PTHR36573:SF1">
    <property type="entry name" value="INTERMEMBRANE PHOSPHOLIPID TRANSPORT SYSTEM BINDING PROTEIN MLAC"/>
    <property type="match status" value="1"/>
</dbReference>
<accession>A0A6B2R022</accession>
<dbReference type="Pfam" id="PF05494">
    <property type="entry name" value="MlaC"/>
    <property type="match status" value="1"/>
</dbReference>
<gene>
    <name evidence="2" type="ORF">G3I67_03830</name>
</gene>
<comment type="caution">
    <text evidence="2">The sequence shown here is derived from an EMBL/GenBank/DDBJ whole genome shotgun (WGS) entry which is preliminary data.</text>
</comment>
<dbReference type="InterPro" id="IPR008869">
    <property type="entry name" value="MlaC/ttg2D"/>
</dbReference>